<dbReference type="EMBL" id="GBXM01072782">
    <property type="protein sequence ID" value="JAH35795.1"/>
    <property type="molecule type" value="Transcribed_RNA"/>
</dbReference>
<name>A0A0E9S574_ANGAN</name>
<evidence type="ECO:0000313" key="1">
    <source>
        <dbReference type="EMBL" id="JAH35795.1"/>
    </source>
</evidence>
<reference evidence="1" key="2">
    <citation type="journal article" date="2015" name="Fish Shellfish Immunol.">
        <title>Early steps in the European eel (Anguilla anguilla)-Vibrio vulnificus interaction in the gills: Role of the RtxA13 toxin.</title>
        <authorList>
            <person name="Callol A."/>
            <person name="Pajuelo D."/>
            <person name="Ebbesson L."/>
            <person name="Teles M."/>
            <person name="MacKenzie S."/>
            <person name="Amaro C."/>
        </authorList>
    </citation>
    <scope>NUCLEOTIDE SEQUENCE</scope>
</reference>
<reference evidence="1" key="1">
    <citation type="submission" date="2014-11" db="EMBL/GenBank/DDBJ databases">
        <authorList>
            <person name="Amaro Gonzalez C."/>
        </authorList>
    </citation>
    <scope>NUCLEOTIDE SEQUENCE</scope>
</reference>
<proteinExistence type="predicted"/>
<accession>A0A0E9S574</accession>
<sequence>MLRRVVWYNFLVWVVFFLLCFAVVHCQIIGN</sequence>
<organism evidence="1">
    <name type="scientific">Anguilla anguilla</name>
    <name type="common">European freshwater eel</name>
    <name type="synonym">Muraena anguilla</name>
    <dbReference type="NCBI Taxonomy" id="7936"/>
    <lineage>
        <taxon>Eukaryota</taxon>
        <taxon>Metazoa</taxon>
        <taxon>Chordata</taxon>
        <taxon>Craniata</taxon>
        <taxon>Vertebrata</taxon>
        <taxon>Euteleostomi</taxon>
        <taxon>Actinopterygii</taxon>
        <taxon>Neopterygii</taxon>
        <taxon>Teleostei</taxon>
        <taxon>Anguilliformes</taxon>
        <taxon>Anguillidae</taxon>
        <taxon>Anguilla</taxon>
    </lineage>
</organism>
<dbReference type="AlphaFoldDB" id="A0A0E9S574"/>
<protein>
    <submittedName>
        <fullName evidence="1">Uncharacterized protein</fullName>
    </submittedName>
</protein>